<organism evidence="1 2">
    <name type="scientific">Brachionus plicatilis</name>
    <name type="common">Marine rotifer</name>
    <name type="synonym">Brachionus muelleri</name>
    <dbReference type="NCBI Taxonomy" id="10195"/>
    <lineage>
        <taxon>Eukaryota</taxon>
        <taxon>Metazoa</taxon>
        <taxon>Spiralia</taxon>
        <taxon>Gnathifera</taxon>
        <taxon>Rotifera</taxon>
        <taxon>Eurotatoria</taxon>
        <taxon>Monogononta</taxon>
        <taxon>Pseudotrocha</taxon>
        <taxon>Ploima</taxon>
        <taxon>Brachionidae</taxon>
        <taxon>Brachionus</taxon>
    </lineage>
</organism>
<reference evidence="1 2" key="1">
    <citation type="journal article" date="2018" name="Sci. Rep.">
        <title>Genomic signatures of local adaptation to the degree of environmental predictability in rotifers.</title>
        <authorList>
            <person name="Franch-Gras L."/>
            <person name="Hahn C."/>
            <person name="Garcia-Roger E.M."/>
            <person name="Carmona M.J."/>
            <person name="Serra M."/>
            <person name="Gomez A."/>
        </authorList>
    </citation>
    <scope>NUCLEOTIDE SEQUENCE [LARGE SCALE GENOMIC DNA]</scope>
    <source>
        <strain evidence="1">HYR1</strain>
    </source>
</reference>
<dbReference type="AlphaFoldDB" id="A0A3M7T1U1"/>
<proteinExistence type="predicted"/>
<evidence type="ECO:0000313" key="2">
    <source>
        <dbReference type="Proteomes" id="UP000276133"/>
    </source>
</evidence>
<keyword evidence="2" id="KW-1185">Reference proteome</keyword>
<evidence type="ECO:0000313" key="1">
    <source>
        <dbReference type="EMBL" id="RNA41917.1"/>
    </source>
</evidence>
<feature type="non-terminal residue" evidence="1">
    <location>
        <position position="1"/>
    </location>
</feature>
<dbReference type="EMBL" id="REGN01000436">
    <property type="protein sequence ID" value="RNA41917.1"/>
    <property type="molecule type" value="Genomic_DNA"/>
</dbReference>
<gene>
    <name evidence="1" type="ORF">BpHYR1_018085</name>
</gene>
<name>A0A3M7T1U1_BRAPC</name>
<sequence length="108" mass="12433">SACSNRKQINNDNNNNYICNFLHWIADVDEPVTYFEPYALYKTYRSLDALNRNSSGPLNQAAFIMPTQSTSNIEQSETPSVLNQIENEIRGRQRKNQLKNCNLFLSTI</sequence>
<protein>
    <submittedName>
        <fullName evidence="1">Uncharacterized protein</fullName>
    </submittedName>
</protein>
<dbReference type="Proteomes" id="UP000276133">
    <property type="component" value="Unassembled WGS sequence"/>
</dbReference>
<accession>A0A3M7T1U1</accession>
<comment type="caution">
    <text evidence="1">The sequence shown here is derived from an EMBL/GenBank/DDBJ whole genome shotgun (WGS) entry which is preliminary data.</text>
</comment>